<dbReference type="Proteomes" id="UP001500635">
    <property type="component" value="Unassembled WGS sequence"/>
</dbReference>
<keyword evidence="2" id="KW-1185">Reference proteome</keyword>
<dbReference type="EMBL" id="BAABFR010000148">
    <property type="protein sequence ID" value="GAA4406032.1"/>
    <property type="molecule type" value="Genomic_DNA"/>
</dbReference>
<comment type="caution">
    <text evidence="1">The sequence shown here is derived from an EMBL/GenBank/DDBJ whole genome shotgun (WGS) entry which is preliminary data.</text>
</comment>
<sequence>MQTFDLLIRSADERHETRPHLPIDGRVTVQTAAPTLIDAIGMRTVPIPSAMVTNNFSPI</sequence>
<organism evidence="1 2">
    <name type="scientific">Tsukamurella soli</name>
    <dbReference type="NCBI Taxonomy" id="644556"/>
    <lineage>
        <taxon>Bacteria</taxon>
        <taxon>Bacillati</taxon>
        <taxon>Actinomycetota</taxon>
        <taxon>Actinomycetes</taxon>
        <taxon>Mycobacteriales</taxon>
        <taxon>Tsukamurellaceae</taxon>
        <taxon>Tsukamurella</taxon>
    </lineage>
</organism>
<reference evidence="2" key="1">
    <citation type="journal article" date="2019" name="Int. J. Syst. Evol. Microbiol.">
        <title>The Global Catalogue of Microorganisms (GCM) 10K type strain sequencing project: providing services to taxonomists for standard genome sequencing and annotation.</title>
        <authorList>
            <consortium name="The Broad Institute Genomics Platform"/>
            <consortium name="The Broad Institute Genome Sequencing Center for Infectious Disease"/>
            <person name="Wu L."/>
            <person name="Ma J."/>
        </authorList>
    </citation>
    <scope>NUCLEOTIDE SEQUENCE [LARGE SCALE GENOMIC DNA]</scope>
    <source>
        <strain evidence="2">JCM 17688</strain>
    </source>
</reference>
<evidence type="ECO:0000313" key="1">
    <source>
        <dbReference type="EMBL" id="GAA4406032.1"/>
    </source>
</evidence>
<gene>
    <name evidence="1" type="ORF">GCM10023147_49450</name>
</gene>
<accession>A0ABP8KFM5</accession>
<name>A0ABP8KFM5_9ACTN</name>
<evidence type="ECO:0000313" key="2">
    <source>
        <dbReference type="Proteomes" id="UP001500635"/>
    </source>
</evidence>
<protein>
    <submittedName>
        <fullName evidence="1">Uncharacterized protein</fullName>
    </submittedName>
</protein>
<proteinExistence type="predicted"/>